<comment type="subcellular location">
    <subcellularLocation>
        <location evidence="1">Membrane</location>
        <topology evidence="1">Multi-pass membrane protein</topology>
    </subcellularLocation>
</comment>
<dbReference type="AlphaFoldDB" id="A0A3B3QSZ4"/>
<dbReference type="InterPro" id="IPR000276">
    <property type="entry name" value="GPCR_Rhodpsn"/>
</dbReference>
<evidence type="ECO:0000256" key="12">
    <source>
        <dbReference type="SAM" id="Phobius"/>
    </source>
</evidence>
<evidence type="ECO:0000313" key="14">
    <source>
        <dbReference type="Ensembl" id="ENSPKIP00000009258.1"/>
    </source>
</evidence>
<evidence type="ECO:0000256" key="10">
    <source>
        <dbReference type="RuleBase" id="RU000688"/>
    </source>
</evidence>
<evidence type="ECO:0000256" key="7">
    <source>
        <dbReference type="ARBA" id="ARBA00023170"/>
    </source>
</evidence>
<dbReference type="OrthoDB" id="8935849at2759"/>
<dbReference type="PROSITE" id="PS00237">
    <property type="entry name" value="G_PROTEIN_RECEP_F1_1"/>
    <property type="match status" value="1"/>
</dbReference>
<dbReference type="GO" id="GO:0019722">
    <property type="term" value="P:calcium-mediated signaling"/>
    <property type="evidence" value="ECO:0007669"/>
    <property type="project" value="TreeGrafter"/>
</dbReference>
<feature type="transmembrane region" description="Helical" evidence="12">
    <location>
        <begin position="114"/>
        <end position="132"/>
    </location>
</feature>
<dbReference type="PANTHER" id="PTHR10489">
    <property type="entry name" value="CELL ADHESION MOLECULE"/>
    <property type="match status" value="1"/>
</dbReference>
<evidence type="ECO:0000256" key="1">
    <source>
        <dbReference type="ARBA" id="ARBA00004141"/>
    </source>
</evidence>
<evidence type="ECO:0000259" key="13">
    <source>
        <dbReference type="PROSITE" id="PS50262"/>
    </source>
</evidence>
<feature type="transmembrane region" description="Helical" evidence="12">
    <location>
        <begin position="41"/>
        <end position="62"/>
    </location>
</feature>
<evidence type="ECO:0000256" key="11">
    <source>
        <dbReference type="SAM" id="MobiDB-lite"/>
    </source>
</evidence>
<evidence type="ECO:0000256" key="9">
    <source>
        <dbReference type="ARBA" id="ARBA00023224"/>
    </source>
</evidence>
<evidence type="ECO:0000256" key="8">
    <source>
        <dbReference type="ARBA" id="ARBA00023180"/>
    </source>
</evidence>
<dbReference type="GeneTree" id="ENSGT01130000278303"/>
<feature type="transmembrane region" description="Helical" evidence="12">
    <location>
        <begin position="74"/>
        <end position="94"/>
    </location>
</feature>
<dbReference type="Pfam" id="PF00001">
    <property type="entry name" value="7tm_1"/>
    <property type="match status" value="1"/>
</dbReference>
<dbReference type="InterPro" id="IPR050119">
    <property type="entry name" value="CCR1-9-like"/>
</dbReference>
<organism evidence="14 15">
    <name type="scientific">Paramormyrops kingsleyae</name>
    <dbReference type="NCBI Taxonomy" id="1676925"/>
    <lineage>
        <taxon>Eukaryota</taxon>
        <taxon>Metazoa</taxon>
        <taxon>Chordata</taxon>
        <taxon>Craniata</taxon>
        <taxon>Vertebrata</taxon>
        <taxon>Euteleostomi</taxon>
        <taxon>Actinopterygii</taxon>
        <taxon>Neopterygii</taxon>
        <taxon>Teleostei</taxon>
        <taxon>Osteoglossocephala</taxon>
        <taxon>Osteoglossomorpha</taxon>
        <taxon>Osteoglossiformes</taxon>
        <taxon>Mormyridae</taxon>
        <taxon>Paramormyrops</taxon>
    </lineage>
</organism>
<dbReference type="Proteomes" id="UP000261540">
    <property type="component" value="Unplaced"/>
</dbReference>
<dbReference type="PANTHER" id="PTHR10489:SF954">
    <property type="entry name" value="G PROTEIN-COUPLED RECEPTOR 25"/>
    <property type="match status" value="1"/>
</dbReference>
<keyword evidence="8" id="KW-0325">Glycoprotein</keyword>
<feature type="compositionally biased region" description="Polar residues" evidence="11">
    <location>
        <begin position="357"/>
        <end position="368"/>
    </location>
</feature>
<keyword evidence="15" id="KW-1185">Reference proteome</keyword>
<dbReference type="PROSITE" id="PS50262">
    <property type="entry name" value="G_PROTEIN_RECEP_F1_2"/>
    <property type="match status" value="1"/>
</dbReference>
<dbReference type="InterPro" id="IPR017452">
    <property type="entry name" value="GPCR_Rhodpsn_7TM"/>
</dbReference>
<feature type="transmembrane region" description="Helical" evidence="12">
    <location>
        <begin position="248"/>
        <end position="271"/>
    </location>
</feature>
<evidence type="ECO:0000256" key="6">
    <source>
        <dbReference type="ARBA" id="ARBA00023157"/>
    </source>
</evidence>
<feature type="transmembrane region" description="Helical" evidence="12">
    <location>
        <begin position="152"/>
        <end position="174"/>
    </location>
</feature>
<keyword evidence="7 10" id="KW-0675">Receptor</keyword>
<feature type="compositionally biased region" description="Low complexity" evidence="11">
    <location>
        <begin position="374"/>
        <end position="386"/>
    </location>
</feature>
<dbReference type="PRINTS" id="PR00241">
    <property type="entry name" value="ANGIOTENSINR"/>
</dbReference>
<feature type="transmembrane region" description="Helical" evidence="12">
    <location>
        <begin position="194"/>
        <end position="219"/>
    </location>
</feature>
<feature type="transmembrane region" description="Helical" evidence="12">
    <location>
        <begin position="291"/>
        <end position="312"/>
    </location>
</feature>
<feature type="region of interest" description="Disordered" evidence="11">
    <location>
        <begin position="357"/>
        <end position="386"/>
    </location>
</feature>
<proteinExistence type="inferred from homology"/>
<accession>A0A3B3QSZ4</accession>
<dbReference type="GO" id="GO:0009897">
    <property type="term" value="C:external side of plasma membrane"/>
    <property type="evidence" value="ECO:0007669"/>
    <property type="project" value="TreeGrafter"/>
</dbReference>
<reference evidence="14" key="2">
    <citation type="submission" date="2025-09" db="UniProtKB">
        <authorList>
            <consortium name="Ensembl"/>
        </authorList>
    </citation>
    <scope>IDENTIFICATION</scope>
</reference>
<protein>
    <submittedName>
        <fullName evidence="14">G protein-coupled receptor 25</fullName>
    </submittedName>
</protein>
<name>A0A3B3QSZ4_9TELE</name>
<evidence type="ECO:0000256" key="3">
    <source>
        <dbReference type="ARBA" id="ARBA00022989"/>
    </source>
</evidence>
<dbReference type="GO" id="GO:0060326">
    <property type="term" value="P:cell chemotaxis"/>
    <property type="evidence" value="ECO:0007669"/>
    <property type="project" value="TreeGrafter"/>
</dbReference>
<keyword evidence="4 10" id="KW-0297">G-protein coupled receptor</keyword>
<comment type="similarity">
    <text evidence="10">Belongs to the G-protein coupled receptor 1 family.</text>
</comment>
<keyword evidence="6" id="KW-1015">Disulfide bond</keyword>
<dbReference type="GO" id="GO:0006955">
    <property type="term" value="P:immune response"/>
    <property type="evidence" value="ECO:0007669"/>
    <property type="project" value="TreeGrafter"/>
</dbReference>
<keyword evidence="9 10" id="KW-0807">Transducer</keyword>
<evidence type="ECO:0000256" key="4">
    <source>
        <dbReference type="ARBA" id="ARBA00023040"/>
    </source>
</evidence>
<reference evidence="14" key="1">
    <citation type="submission" date="2025-08" db="UniProtKB">
        <authorList>
            <consortium name="Ensembl"/>
        </authorList>
    </citation>
    <scope>IDENTIFICATION</scope>
</reference>
<feature type="domain" description="G-protein coupled receptors family 1 profile" evidence="13">
    <location>
        <begin position="53"/>
        <end position="309"/>
    </location>
</feature>
<dbReference type="Ensembl" id="ENSPKIT00000033362.1">
    <property type="protein sequence ID" value="ENSPKIP00000009258.1"/>
    <property type="gene ID" value="ENSPKIG00000024445.1"/>
</dbReference>
<dbReference type="PRINTS" id="PR00237">
    <property type="entry name" value="GPCRRHODOPSN"/>
</dbReference>
<keyword evidence="5 12" id="KW-0472">Membrane</keyword>
<keyword evidence="2 10" id="KW-0812">Transmembrane</keyword>
<dbReference type="STRING" id="1676925.ENSPKIP00000009258"/>
<dbReference type="GO" id="GO:0007204">
    <property type="term" value="P:positive regulation of cytosolic calcium ion concentration"/>
    <property type="evidence" value="ECO:0007669"/>
    <property type="project" value="TreeGrafter"/>
</dbReference>
<evidence type="ECO:0000313" key="15">
    <source>
        <dbReference type="Proteomes" id="UP000261540"/>
    </source>
</evidence>
<evidence type="ECO:0000256" key="2">
    <source>
        <dbReference type="ARBA" id="ARBA00022692"/>
    </source>
</evidence>
<dbReference type="InterPro" id="IPR000248">
    <property type="entry name" value="ATII_rcpt"/>
</dbReference>
<evidence type="ECO:0000256" key="5">
    <source>
        <dbReference type="ARBA" id="ARBA00023136"/>
    </source>
</evidence>
<dbReference type="GO" id="GO:0016493">
    <property type="term" value="F:C-C chemokine receptor activity"/>
    <property type="evidence" value="ECO:0007669"/>
    <property type="project" value="TreeGrafter"/>
</dbReference>
<dbReference type="Gene3D" id="1.20.1070.10">
    <property type="entry name" value="Rhodopsin 7-helix transmembrane proteins"/>
    <property type="match status" value="1"/>
</dbReference>
<dbReference type="SUPFAM" id="SSF81321">
    <property type="entry name" value="Family A G protein-coupled receptor-like"/>
    <property type="match status" value="1"/>
</dbReference>
<sequence>MEDGDIYEYDHTTFTYVQYDLENLTDCPDVQLPLSDIYLPAFYFIIFFIGVSGNFFVIWVMCGKHRRSRLVDTFIVNLAAADLVFVVTLPLWAVSAAHLHHWPFSDGMCKFSSYIIAVNRLSNIFFLTCMSVDRYLVVVRMMDSRYLKRGQLIRVVCGVVWASSFILGIPSLVYRRVVHKEENTKLCVEDKESTMFQGLSLVTLFLTFFLPVSFILFCYGSILTRLQKQNGVGGSRTEARRRHSVKMVFTIIAVFVVSWVPFNFFKSILIISKLWAVILSCETKSLLARGLILSSCLAFLNSCANPIIYIFLDHSFRGRVNALLQGCPGEQNGHAAGGPSSNSFSDSVSWLSLTRNRTKSMSRTSQLEVTKPISSGQQVKQQSGQH</sequence>
<dbReference type="GO" id="GO:0019957">
    <property type="term" value="F:C-C chemokine binding"/>
    <property type="evidence" value="ECO:0007669"/>
    <property type="project" value="TreeGrafter"/>
</dbReference>
<keyword evidence="3 12" id="KW-1133">Transmembrane helix</keyword>